<organism evidence="1 2">
    <name type="scientific">Anabaenopsis circularis NIES-21</name>
    <dbReference type="NCBI Taxonomy" id="1085406"/>
    <lineage>
        <taxon>Bacteria</taxon>
        <taxon>Bacillati</taxon>
        <taxon>Cyanobacteriota</taxon>
        <taxon>Cyanophyceae</taxon>
        <taxon>Nostocales</taxon>
        <taxon>Nodulariaceae</taxon>
        <taxon>Anabaenopsis</taxon>
    </lineage>
</organism>
<evidence type="ECO:0000313" key="1">
    <source>
        <dbReference type="EMBL" id="BAY17964.1"/>
    </source>
</evidence>
<protein>
    <submittedName>
        <fullName evidence="1">Uncharacterized protein</fullName>
    </submittedName>
</protein>
<proteinExistence type="predicted"/>
<accession>A0A1Z4GKD4</accession>
<dbReference type="AlphaFoldDB" id="A0A1Z4GKD4"/>
<dbReference type="OrthoDB" id="515414at2"/>
<keyword evidence="2" id="KW-1185">Reference proteome</keyword>
<gene>
    <name evidence="1" type="ORF">NIES21_38070</name>
</gene>
<dbReference type="EMBL" id="AP018174">
    <property type="protein sequence ID" value="BAY17964.1"/>
    <property type="molecule type" value="Genomic_DNA"/>
</dbReference>
<evidence type="ECO:0000313" key="2">
    <source>
        <dbReference type="Proteomes" id="UP000218287"/>
    </source>
</evidence>
<name>A0A1Z4GKD4_9CYAN</name>
<reference evidence="1 2" key="1">
    <citation type="submission" date="2017-06" db="EMBL/GenBank/DDBJ databases">
        <title>Genome sequencing of cyanobaciteial culture collection at National Institute for Environmental Studies (NIES).</title>
        <authorList>
            <person name="Hirose Y."/>
            <person name="Shimura Y."/>
            <person name="Fujisawa T."/>
            <person name="Nakamura Y."/>
            <person name="Kawachi M."/>
        </authorList>
    </citation>
    <scope>NUCLEOTIDE SEQUENCE [LARGE SCALE GENOMIC DNA]</scope>
    <source>
        <strain evidence="1 2">NIES-21</strain>
    </source>
</reference>
<dbReference type="Proteomes" id="UP000218287">
    <property type="component" value="Chromosome"/>
</dbReference>
<sequence>MNYPIPDSPQDILALQQKPIDEELVASAIAGVIKIVRSQGKSLDDLTAQILEDDQLLDRQQRRWLSQLLAQAWESFT</sequence>